<comment type="caution">
    <text evidence="1">The sequence shown here is derived from an EMBL/GenBank/DDBJ whole genome shotgun (WGS) entry which is preliminary data.</text>
</comment>
<organism evidence="1 2">
    <name type="scientific">Nonomuraea spiralis</name>
    <dbReference type="NCBI Taxonomy" id="46182"/>
    <lineage>
        <taxon>Bacteria</taxon>
        <taxon>Bacillati</taxon>
        <taxon>Actinomycetota</taxon>
        <taxon>Actinomycetes</taxon>
        <taxon>Streptosporangiales</taxon>
        <taxon>Streptosporangiaceae</taxon>
        <taxon>Nonomuraea</taxon>
    </lineage>
</organism>
<dbReference type="EMBL" id="JBHMEI010000048">
    <property type="protein sequence ID" value="MFB9207235.1"/>
    <property type="molecule type" value="Genomic_DNA"/>
</dbReference>
<accession>A0ABV5ITC5</accession>
<sequence length="107" mass="12266">MTPDPRHIKRHEWEVMAAEFAIGEYILVQDGRTFEIFHCLAEARRYHVAFLGVDAKPHGDGFKVTIGTRYKDRIVNGVQLKMDQQQFARFQDFMAAAIEARDGTNAP</sequence>
<evidence type="ECO:0000313" key="2">
    <source>
        <dbReference type="Proteomes" id="UP001589647"/>
    </source>
</evidence>
<name>A0ABV5ITC5_9ACTN</name>
<dbReference type="RefSeq" id="WP_189653871.1">
    <property type="nucleotide sequence ID" value="NZ_BMRC01000050.1"/>
</dbReference>
<keyword evidence="2" id="KW-1185">Reference proteome</keyword>
<gene>
    <name evidence="1" type="ORF">ACFFV7_39025</name>
</gene>
<protein>
    <submittedName>
        <fullName evidence="1">Uncharacterized protein</fullName>
    </submittedName>
</protein>
<reference evidence="1 2" key="1">
    <citation type="submission" date="2024-09" db="EMBL/GenBank/DDBJ databases">
        <authorList>
            <person name="Sun Q."/>
            <person name="Mori K."/>
        </authorList>
    </citation>
    <scope>NUCLEOTIDE SEQUENCE [LARGE SCALE GENOMIC DNA]</scope>
    <source>
        <strain evidence="1 2">CCM 3426</strain>
    </source>
</reference>
<dbReference type="Proteomes" id="UP001589647">
    <property type="component" value="Unassembled WGS sequence"/>
</dbReference>
<proteinExistence type="predicted"/>
<evidence type="ECO:0000313" key="1">
    <source>
        <dbReference type="EMBL" id="MFB9207235.1"/>
    </source>
</evidence>